<proteinExistence type="predicted"/>
<dbReference type="EMBL" id="GG700649">
    <property type="protein sequence ID" value="EGD86454.2"/>
    <property type="molecule type" value="Genomic_DNA"/>
</dbReference>
<dbReference type="AlphaFoldDB" id="F2SIS5"/>
<gene>
    <name evidence="4" type="ORF">TERG_02712</name>
</gene>
<dbReference type="RefSeq" id="XP_003238003.2">
    <property type="nucleotide sequence ID" value="XM_003237955.2"/>
</dbReference>
<organism evidence="4 5">
    <name type="scientific">Trichophyton rubrum (strain ATCC MYA-4607 / CBS 118892)</name>
    <name type="common">Athlete's foot fungus</name>
    <dbReference type="NCBI Taxonomy" id="559305"/>
    <lineage>
        <taxon>Eukaryota</taxon>
        <taxon>Fungi</taxon>
        <taxon>Dikarya</taxon>
        <taxon>Ascomycota</taxon>
        <taxon>Pezizomycotina</taxon>
        <taxon>Eurotiomycetes</taxon>
        <taxon>Eurotiomycetidae</taxon>
        <taxon>Onygenales</taxon>
        <taxon>Arthrodermataceae</taxon>
        <taxon>Trichophyton</taxon>
    </lineage>
</organism>
<evidence type="ECO:0000313" key="4">
    <source>
        <dbReference type="EMBL" id="EGD86454.2"/>
    </source>
</evidence>
<dbReference type="OrthoDB" id="5423360at2759"/>
<feature type="chain" id="PRO_5003286082" evidence="1">
    <location>
        <begin position="29"/>
        <end position="631"/>
    </location>
</feature>
<dbReference type="PANTHER" id="PTHR46310">
    <property type="entry name" value="AMIDASE 1"/>
    <property type="match status" value="1"/>
</dbReference>
<feature type="domain" description="Amidase" evidence="2">
    <location>
        <begin position="202"/>
        <end position="388"/>
    </location>
</feature>
<dbReference type="InterPro" id="IPR023631">
    <property type="entry name" value="Amidase_dom"/>
</dbReference>
<dbReference type="PANTHER" id="PTHR46310:SF7">
    <property type="entry name" value="AMIDASE 1"/>
    <property type="match status" value="1"/>
</dbReference>
<feature type="signal peptide" evidence="1">
    <location>
        <begin position="1"/>
        <end position="28"/>
    </location>
</feature>
<evidence type="ECO:0000259" key="2">
    <source>
        <dbReference type="Pfam" id="PF01425"/>
    </source>
</evidence>
<dbReference type="Pfam" id="PF01425">
    <property type="entry name" value="Amidase"/>
    <property type="match status" value="1"/>
</dbReference>
<dbReference type="eggNOG" id="KOG1211">
    <property type="taxonomic scope" value="Eukaryota"/>
</dbReference>
<evidence type="ECO:0000313" key="5">
    <source>
        <dbReference type="Proteomes" id="UP000008864"/>
    </source>
</evidence>
<feature type="domain" description="Scytalone dehydratase-like protein Arp1 N-terminal" evidence="3">
    <location>
        <begin position="60"/>
        <end position="161"/>
    </location>
</feature>
<protein>
    <submittedName>
        <fullName evidence="4">Uncharacterized protein</fullName>
    </submittedName>
</protein>
<dbReference type="InParanoid" id="F2SIS5"/>
<dbReference type="Gene3D" id="3.90.1300.10">
    <property type="entry name" value="Amidase signature (AS) domain"/>
    <property type="match status" value="1"/>
</dbReference>
<evidence type="ECO:0000259" key="3">
    <source>
        <dbReference type="Pfam" id="PF26053"/>
    </source>
</evidence>
<dbReference type="VEuPathDB" id="FungiDB:TERG_02712"/>
<evidence type="ECO:0000256" key="1">
    <source>
        <dbReference type="SAM" id="SignalP"/>
    </source>
</evidence>
<dbReference type="HOGENOM" id="CLU_020129_1_0_1"/>
<dbReference type="STRING" id="559305.F2SIS5"/>
<dbReference type="OMA" id="DHQEAFT"/>
<name>F2SIS5_TRIRC</name>
<dbReference type="Pfam" id="PF26053">
    <property type="entry name" value="DUF8016"/>
    <property type="match status" value="1"/>
</dbReference>
<dbReference type="InterPro" id="IPR058329">
    <property type="entry name" value="Arp1_N"/>
</dbReference>
<keyword evidence="1" id="KW-0732">Signal</keyword>
<reference evidence="5" key="1">
    <citation type="journal article" date="2012" name="MBio">
        <title>Comparative genome analysis of Trichophyton rubrum and related dermatophytes reveals candidate genes involved in infection.</title>
        <authorList>
            <person name="Martinez D.A."/>
            <person name="Oliver B.G."/>
            <person name="Graeser Y."/>
            <person name="Goldberg J.M."/>
            <person name="Li W."/>
            <person name="Martinez-Rossi N.M."/>
            <person name="Monod M."/>
            <person name="Shelest E."/>
            <person name="Barton R.C."/>
            <person name="Birch E."/>
            <person name="Brakhage A.A."/>
            <person name="Chen Z."/>
            <person name="Gurr S.J."/>
            <person name="Heiman D."/>
            <person name="Heitman J."/>
            <person name="Kosti I."/>
            <person name="Rossi A."/>
            <person name="Saif S."/>
            <person name="Samalova M."/>
            <person name="Saunders C.W."/>
            <person name="Shea T."/>
            <person name="Summerbell R.C."/>
            <person name="Xu J."/>
            <person name="Young S."/>
            <person name="Zeng Q."/>
            <person name="Birren B.W."/>
            <person name="Cuomo C.A."/>
            <person name="White T.C."/>
        </authorList>
    </citation>
    <scope>NUCLEOTIDE SEQUENCE [LARGE SCALE GENOMIC DNA]</scope>
    <source>
        <strain evidence="5">ATCC MYA-4607 / CBS 118892</strain>
    </source>
</reference>
<accession>F2SIS5</accession>
<dbReference type="InterPro" id="IPR036928">
    <property type="entry name" value="AS_sf"/>
</dbReference>
<keyword evidence="5" id="KW-1185">Reference proteome</keyword>
<sequence>MEVVMSARIISRALKVISLLLLLQGVDAFTFFSAGTTVVLDDTHYYVPPDVVGRIPGNATGDSGLLPISVISINASSAFGLHDLQARIKRLSLEDDVFQVGFAEALHIQIIGSDSSSFNSRAIGNHTVLSSSSHRNETTALPDGPYVVSALGCLHRVYRLYADVQGAFCETTTINADGSFSVLPANVPGQSLAVAVPSRLYYRQTAQKPLAGVRLGVKDIFDVKGLKTSNGNRAWYQLYPAANRTAIAVQNLVDAGAVVVGKMKTSQFANGETATADWVDYHAPFNPRGDGYQDPGSSSAGCAAGEAAYPWLDIALGSDTGGSIRSPSQLQGLFGNRPSHGLVSLEGAMPLAPQFDTAGLIARDPRLWAAAAKALYGAKIKMTKSYPSRILAVGFPTKPKSDLDVLVLGFIEKVARFLSAHVEVFDIAATWAATYPRGSPLAAVVNNTYEILSAKEQARLVRDVFYADHAAAHGGRFPHVNPAPLNRWALGDSSKATIAEAEANKTRFMDWFNRSILPSGNTSCSEKLLLYMPRIPVPKYRDTYRPGPALPSAFNTSRISVMSGTPDMVIPIGQVAYRSAVTNHTEYLPVTVDIMAAKNCDGMLFSLIEDLFVRGIVNASSVGSTIHAGIV</sequence>
<dbReference type="Proteomes" id="UP000008864">
    <property type="component" value="Unassembled WGS sequence"/>
</dbReference>
<dbReference type="SUPFAM" id="SSF75304">
    <property type="entry name" value="Amidase signature (AS) enzymes"/>
    <property type="match status" value="1"/>
</dbReference>
<dbReference type="GeneID" id="10376958"/>